<dbReference type="Proteomes" id="UP000792457">
    <property type="component" value="Unassembled WGS sequence"/>
</dbReference>
<dbReference type="SUPFAM" id="SSF54001">
    <property type="entry name" value="Cysteine proteinases"/>
    <property type="match status" value="1"/>
</dbReference>
<dbReference type="FunFam" id="3.90.260.10:FF:000001">
    <property type="entry name" value="Protein-glutamine gamma-glutamyltransferase 2"/>
    <property type="match status" value="1"/>
</dbReference>
<feature type="binding site" evidence="9">
    <location>
        <position position="468"/>
    </location>
    <ligand>
        <name>Ca(2+)</name>
        <dbReference type="ChEBI" id="CHEBI:29108"/>
    </ligand>
</feature>
<comment type="similarity">
    <text evidence="1">Belongs to the transglutaminase superfamily. Transglutaminase family.</text>
</comment>
<dbReference type="SUPFAM" id="SSF49309">
    <property type="entry name" value="Transglutaminase, two C-terminal domains"/>
    <property type="match status" value="2"/>
</dbReference>
<reference evidence="11" key="1">
    <citation type="submission" date="2013-04" db="EMBL/GenBank/DDBJ databases">
        <authorList>
            <person name="Qu J."/>
            <person name="Murali S.C."/>
            <person name="Bandaranaike D."/>
            <person name="Bellair M."/>
            <person name="Blankenburg K."/>
            <person name="Chao H."/>
            <person name="Dinh H."/>
            <person name="Doddapaneni H."/>
            <person name="Downs B."/>
            <person name="Dugan-Rocha S."/>
            <person name="Elkadiri S."/>
            <person name="Gnanaolivu R.D."/>
            <person name="Hernandez B."/>
            <person name="Javaid M."/>
            <person name="Jayaseelan J.C."/>
            <person name="Lee S."/>
            <person name="Li M."/>
            <person name="Ming W."/>
            <person name="Munidasa M."/>
            <person name="Muniz J."/>
            <person name="Nguyen L."/>
            <person name="Ongeri F."/>
            <person name="Osuji N."/>
            <person name="Pu L.-L."/>
            <person name="Puazo M."/>
            <person name="Qu C."/>
            <person name="Quiroz J."/>
            <person name="Raj R."/>
            <person name="Weissenberger G."/>
            <person name="Xin Y."/>
            <person name="Zou X."/>
            <person name="Han Y."/>
            <person name="Richards S."/>
            <person name="Worley K."/>
            <person name="Muzny D."/>
            <person name="Gibbs R."/>
        </authorList>
    </citation>
    <scope>NUCLEOTIDE SEQUENCE</scope>
    <source>
        <strain evidence="11">Sampled in the wild</strain>
    </source>
</reference>
<dbReference type="SMART" id="SM00460">
    <property type="entry name" value="TGc"/>
    <property type="match status" value="1"/>
</dbReference>
<accession>A0A8K0JV78</accession>
<dbReference type="InterPro" id="IPR013783">
    <property type="entry name" value="Ig-like_fold"/>
</dbReference>
<dbReference type="FunFam" id="2.60.40.10:FF:000171">
    <property type="entry name" value="protein-glutamine gamma-glutamyltransferase 6"/>
    <property type="match status" value="1"/>
</dbReference>
<keyword evidence="5" id="KW-0012">Acyltransferase</keyword>
<keyword evidence="2" id="KW-0808">Transferase</keyword>
<dbReference type="GO" id="GO:0046872">
    <property type="term" value="F:metal ion binding"/>
    <property type="evidence" value="ECO:0007669"/>
    <property type="project" value="UniProtKB-KW"/>
</dbReference>
<evidence type="ECO:0000313" key="11">
    <source>
        <dbReference type="EMBL" id="KAG8222477.1"/>
    </source>
</evidence>
<evidence type="ECO:0000256" key="3">
    <source>
        <dbReference type="ARBA" id="ARBA00022723"/>
    </source>
</evidence>
<proteinExistence type="inferred from homology"/>
<protein>
    <recommendedName>
        <fullName evidence="6">protein-glutamine gamma-glutamyltransferase</fullName>
        <ecNumber evidence="6">2.3.2.13</ecNumber>
    </recommendedName>
</protein>
<dbReference type="Pfam" id="PF00868">
    <property type="entry name" value="Transglut_N"/>
    <property type="match status" value="1"/>
</dbReference>
<feature type="domain" description="Transglutaminase-like" evidence="10">
    <location>
        <begin position="277"/>
        <end position="374"/>
    </location>
</feature>
<sequence length="698" mass="78352">MAKSALLVEWVHLNPRENATAHHTDRFEAVHLEPPKTILRRGQPFTFKIRLVGREYDPNSDNIRVVFNFGQTPHTVKGTKGVADVNPNKASFSEEQPEQWEAILKEKDTDSVTVEIQSPIDAPVGIWTMEIETKIKQTAGRTRLFRHPEKMYILFNPWRKGDVVYMSDEHLLDEYVLNDVGKIWVGPHGSARGRHWIFGQFDESVLPACMLMLGRTNVVDANRGNPIRLVRAISKIVNSNDDQGVLMGRWDGKYEDGTSPSAWTGSVPILQEYLRSKKEVCYGQCWVFSGVVTTVCRALGIPSRVVSNLVSAHDANASLTVDKYYNLENEEIDDPTNPMGEDSIWNYHVWNDVWMARPDLPKGYGGWQAIDATPQETSEGFYQCGPASLEAVKAGAVSYNYDVPFVLAEVNADLIRWKEDPASELGYEKIESHKYHIGRVVLTKAPWIFDPNGDKDIQDITEQYKAKEGTEAERLSLMNAVRGTERAKRFYSLPSAASEDVSFDLEDIERVPIGENFKVTVKIENKAKEDRNIQAVLSAGSVFYTGVKAHCVKKASGTFKIRAGSKEELSLSVTPDDYLGKLVEYCIMKVYAIATVTETRQTWAEEDDFQVLKPSIDIQGPKTITVGKPASLTFSFKNPLKMKLQNCKDIQPLETVRLEKTFVPSLSGSIKLVSTFTSKELTDVSGASVFECLDEDDE</sequence>
<dbReference type="EMBL" id="KZ308135">
    <property type="protein sequence ID" value="KAG8222477.1"/>
    <property type="molecule type" value="Genomic_DNA"/>
</dbReference>
<dbReference type="InterPro" id="IPR036985">
    <property type="entry name" value="Transglutaminase-like_sf"/>
</dbReference>
<evidence type="ECO:0000259" key="10">
    <source>
        <dbReference type="SMART" id="SM00460"/>
    </source>
</evidence>
<dbReference type="Gene3D" id="2.60.40.10">
    <property type="entry name" value="Immunoglobulins"/>
    <property type="match status" value="3"/>
</dbReference>
<dbReference type="PIRSF" id="PIRSF000459">
    <property type="entry name" value="TGM_EBP42"/>
    <property type="match status" value="1"/>
</dbReference>
<dbReference type="SUPFAM" id="SSF81296">
    <property type="entry name" value="E set domains"/>
    <property type="match status" value="1"/>
</dbReference>
<feature type="binding site" evidence="9">
    <location>
        <position position="473"/>
    </location>
    <ligand>
        <name>Ca(2+)</name>
        <dbReference type="ChEBI" id="CHEBI:29108"/>
    </ligand>
</feature>
<evidence type="ECO:0000256" key="2">
    <source>
        <dbReference type="ARBA" id="ARBA00022679"/>
    </source>
</evidence>
<dbReference type="InterPro" id="IPR036238">
    <property type="entry name" value="Transglutaminase_C_sf"/>
</dbReference>
<feature type="active site" evidence="8">
    <location>
        <position position="371"/>
    </location>
</feature>
<evidence type="ECO:0000256" key="8">
    <source>
        <dbReference type="PIRSR" id="PIRSR000459-1"/>
    </source>
</evidence>
<keyword evidence="12" id="KW-1185">Reference proteome</keyword>
<name>A0A8K0JV78_LADFU</name>
<keyword evidence="4 9" id="KW-0106">Calcium</keyword>
<dbReference type="Pfam" id="PF01841">
    <property type="entry name" value="Transglut_core"/>
    <property type="match status" value="1"/>
</dbReference>
<evidence type="ECO:0000256" key="4">
    <source>
        <dbReference type="ARBA" id="ARBA00022837"/>
    </source>
</evidence>
<dbReference type="InterPro" id="IPR023608">
    <property type="entry name" value="Transglutaminase_animal"/>
</dbReference>
<dbReference type="EC" id="2.3.2.13" evidence="6"/>
<comment type="cofactor">
    <cofactor evidence="9">
        <name>Ca(2+)</name>
        <dbReference type="ChEBI" id="CHEBI:29108"/>
    </cofactor>
    <text evidence="9">Binds 1 Ca(2+) ion per subunit.</text>
</comment>
<dbReference type="InterPro" id="IPR008958">
    <property type="entry name" value="Transglutaminase_C"/>
</dbReference>
<dbReference type="AlphaFoldDB" id="A0A8K0JV78"/>
<evidence type="ECO:0000256" key="6">
    <source>
        <dbReference type="ARBA" id="ARBA00024222"/>
    </source>
</evidence>
<dbReference type="GO" id="GO:0003810">
    <property type="term" value="F:protein-glutamine gamma-glutamyltransferase activity"/>
    <property type="evidence" value="ECO:0007669"/>
    <property type="project" value="UniProtKB-EC"/>
</dbReference>
<evidence type="ECO:0000256" key="1">
    <source>
        <dbReference type="ARBA" id="ARBA00005968"/>
    </source>
</evidence>
<dbReference type="PROSITE" id="PS00547">
    <property type="entry name" value="TRANSGLUTAMINASES"/>
    <property type="match status" value="1"/>
</dbReference>
<dbReference type="InterPro" id="IPR001102">
    <property type="entry name" value="Transglutaminase_N"/>
</dbReference>
<evidence type="ECO:0000256" key="7">
    <source>
        <dbReference type="ARBA" id="ARBA00051843"/>
    </source>
</evidence>
<dbReference type="InterPro" id="IPR050779">
    <property type="entry name" value="Transglutaminase"/>
</dbReference>
<dbReference type="InterPro" id="IPR014756">
    <property type="entry name" value="Ig_E-set"/>
</dbReference>
<reference evidence="11" key="2">
    <citation type="submission" date="2017-10" db="EMBL/GenBank/DDBJ databases">
        <title>Ladona fulva Genome sequencing and assembly.</title>
        <authorList>
            <person name="Murali S."/>
            <person name="Richards S."/>
            <person name="Bandaranaike D."/>
            <person name="Bellair M."/>
            <person name="Blankenburg K."/>
            <person name="Chao H."/>
            <person name="Dinh H."/>
            <person name="Doddapaneni H."/>
            <person name="Dugan-Rocha S."/>
            <person name="Elkadiri S."/>
            <person name="Gnanaolivu R."/>
            <person name="Hernandez B."/>
            <person name="Skinner E."/>
            <person name="Javaid M."/>
            <person name="Lee S."/>
            <person name="Li M."/>
            <person name="Ming W."/>
            <person name="Munidasa M."/>
            <person name="Muniz J."/>
            <person name="Nguyen L."/>
            <person name="Hughes D."/>
            <person name="Osuji N."/>
            <person name="Pu L.-L."/>
            <person name="Puazo M."/>
            <person name="Qu C."/>
            <person name="Quiroz J."/>
            <person name="Raj R."/>
            <person name="Weissenberger G."/>
            <person name="Xin Y."/>
            <person name="Zou X."/>
            <person name="Han Y."/>
            <person name="Worley K."/>
            <person name="Muzny D."/>
            <person name="Gibbs R."/>
        </authorList>
    </citation>
    <scope>NUCLEOTIDE SEQUENCE</scope>
    <source>
        <strain evidence="11">Sampled in the wild</strain>
    </source>
</reference>
<dbReference type="InterPro" id="IPR038765">
    <property type="entry name" value="Papain-like_cys_pep_sf"/>
</dbReference>
<dbReference type="PANTHER" id="PTHR11590">
    <property type="entry name" value="PROTEIN-GLUTAMINE GAMMA-GLUTAMYLTRANSFERASE"/>
    <property type="match status" value="1"/>
</dbReference>
<dbReference type="Gene3D" id="3.90.260.10">
    <property type="entry name" value="Transglutaminase-like"/>
    <property type="match status" value="1"/>
</dbReference>
<feature type="binding site" evidence="9">
    <location>
        <position position="413"/>
    </location>
    <ligand>
        <name>Ca(2+)</name>
        <dbReference type="ChEBI" id="CHEBI:29108"/>
    </ligand>
</feature>
<comment type="caution">
    <text evidence="11">The sequence shown here is derived from an EMBL/GenBank/DDBJ whole genome shotgun (WGS) entry which is preliminary data.</text>
</comment>
<evidence type="ECO:0000256" key="9">
    <source>
        <dbReference type="PIRSR" id="PIRSR000459-2"/>
    </source>
</evidence>
<dbReference type="Pfam" id="PF00927">
    <property type="entry name" value="Transglut_C"/>
    <property type="match status" value="1"/>
</dbReference>
<organism evidence="11 12">
    <name type="scientific">Ladona fulva</name>
    <name type="common">Scarce chaser dragonfly</name>
    <name type="synonym">Libellula fulva</name>
    <dbReference type="NCBI Taxonomy" id="123851"/>
    <lineage>
        <taxon>Eukaryota</taxon>
        <taxon>Metazoa</taxon>
        <taxon>Ecdysozoa</taxon>
        <taxon>Arthropoda</taxon>
        <taxon>Hexapoda</taxon>
        <taxon>Insecta</taxon>
        <taxon>Pterygota</taxon>
        <taxon>Palaeoptera</taxon>
        <taxon>Odonata</taxon>
        <taxon>Epiprocta</taxon>
        <taxon>Anisoptera</taxon>
        <taxon>Libelluloidea</taxon>
        <taxon>Libellulidae</taxon>
        <taxon>Ladona</taxon>
    </lineage>
</organism>
<gene>
    <name evidence="11" type="ORF">J437_LFUL000839</name>
</gene>
<feature type="binding site" evidence="9">
    <location>
        <position position="411"/>
    </location>
    <ligand>
        <name>Ca(2+)</name>
        <dbReference type="ChEBI" id="CHEBI:29108"/>
    </ligand>
</feature>
<keyword evidence="3 9" id="KW-0479">Metal-binding</keyword>
<feature type="active site" evidence="8">
    <location>
        <position position="348"/>
    </location>
</feature>
<dbReference type="InterPro" id="IPR013808">
    <property type="entry name" value="Transglutaminase_AS"/>
</dbReference>
<comment type="catalytic activity">
    <reaction evidence="7">
        <text>L-glutaminyl-[protein] + L-lysyl-[protein] = [protein]-L-lysyl-N(6)-5-L-glutamyl-[protein] + NH4(+)</text>
        <dbReference type="Rhea" id="RHEA:54816"/>
        <dbReference type="Rhea" id="RHEA-COMP:9752"/>
        <dbReference type="Rhea" id="RHEA-COMP:10207"/>
        <dbReference type="Rhea" id="RHEA-COMP:14005"/>
        <dbReference type="ChEBI" id="CHEBI:28938"/>
        <dbReference type="ChEBI" id="CHEBI:29969"/>
        <dbReference type="ChEBI" id="CHEBI:30011"/>
        <dbReference type="ChEBI" id="CHEBI:138370"/>
        <dbReference type="EC" id="2.3.2.13"/>
    </reaction>
</comment>
<feature type="active site" evidence="8">
    <location>
        <position position="285"/>
    </location>
</feature>
<evidence type="ECO:0000313" key="12">
    <source>
        <dbReference type="Proteomes" id="UP000792457"/>
    </source>
</evidence>
<evidence type="ECO:0000256" key="5">
    <source>
        <dbReference type="ARBA" id="ARBA00023315"/>
    </source>
</evidence>
<dbReference type="InterPro" id="IPR002931">
    <property type="entry name" value="Transglutaminase-like"/>
</dbReference>
<dbReference type="PANTHER" id="PTHR11590:SF40">
    <property type="entry name" value="HEMOCYTE PROTEIN-GLUTAMINE GAMMA-GLUTAMYLTRANSFERASE-LIKE PROTEIN"/>
    <property type="match status" value="1"/>
</dbReference>
<dbReference type="OrthoDB" id="437511at2759"/>